<gene>
    <name evidence="3" type="ORF">IQ241_24105</name>
</gene>
<dbReference type="SUPFAM" id="SSF53850">
    <property type="entry name" value="Periplasmic binding protein-like II"/>
    <property type="match status" value="1"/>
</dbReference>
<dbReference type="PANTHER" id="PTHR30537:SF30">
    <property type="entry name" value="TRANSCRIPTIONAL REGULATOR-RELATED"/>
    <property type="match status" value="1"/>
</dbReference>
<evidence type="ECO:0000259" key="2">
    <source>
        <dbReference type="Pfam" id="PF03466"/>
    </source>
</evidence>
<name>A0A8J7DF24_9CYAN</name>
<dbReference type="EMBL" id="JADEXG010000102">
    <property type="protein sequence ID" value="MBE9080333.1"/>
    <property type="molecule type" value="Genomic_DNA"/>
</dbReference>
<sequence length="209" mass="23073">MQLIEIDLVKLQPPQAAFNAALQFQQQHPQGSLSWQLEDHNIRFAEVGCDCWIKVGSVPDASLIVEPLGQVERMIVASPKLLEAYGSPQSPAALEELPGVALEPFEGGQIPLTHPKGETVAISPSIRMSTNNIFALRQATLAGLGLSVMPRWFIEDDLKNQRLIDLLPEWRAPKLTINVASLPGRHQPRRLRSFLKSLRTAVPKIPGVE</sequence>
<evidence type="ECO:0000313" key="3">
    <source>
        <dbReference type="EMBL" id="MBE9080333.1"/>
    </source>
</evidence>
<dbReference type="GO" id="GO:0043565">
    <property type="term" value="F:sequence-specific DNA binding"/>
    <property type="evidence" value="ECO:0007669"/>
    <property type="project" value="TreeGrafter"/>
</dbReference>
<dbReference type="GO" id="GO:0003700">
    <property type="term" value="F:DNA-binding transcription factor activity"/>
    <property type="evidence" value="ECO:0007669"/>
    <property type="project" value="TreeGrafter"/>
</dbReference>
<dbReference type="InterPro" id="IPR058163">
    <property type="entry name" value="LysR-type_TF_proteobact-type"/>
</dbReference>
<proteinExistence type="inferred from homology"/>
<dbReference type="Pfam" id="PF03466">
    <property type="entry name" value="LysR_substrate"/>
    <property type="match status" value="1"/>
</dbReference>
<dbReference type="GO" id="GO:0006351">
    <property type="term" value="P:DNA-templated transcription"/>
    <property type="evidence" value="ECO:0007669"/>
    <property type="project" value="TreeGrafter"/>
</dbReference>
<accession>A0A8J7DF24</accession>
<dbReference type="AlphaFoldDB" id="A0A8J7DF24"/>
<evidence type="ECO:0000256" key="1">
    <source>
        <dbReference type="ARBA" id="ARBA00009437"/>
    </source>
</evidence>
<evidence type="ECO:0000313" key="4">
    <source>
        <dbReference type="Proteomes" id="UP000636505"/>
    </source>
</evidence>
<dbReference type="Proteomes" id="UP000636505">
    <property type="component" value="Unassembled WGS sequence"/>
</dbReference>
<protein>
    <submittedName>
        <fullName evidence="3">Substrate binding domain-containing protein</fullName>
    </submittedName>
</protein>
<keyword evidence="4" id="KW-1185">Reference proteome</keyword>
<comment type="similarity">
    <text evidence="1">Belongs to the LysR transcriptional regulatory family.</text>
</comment>
<comment type="caution">
    <text evidence="3">The sequence shown here is derived from an EMBL/GenBank/DDBJ whole genome shotgun (WGS) entry which is preliminary data.</text>
</comment>
<organism evidence="3 4">
    <name type="scientific">Vasconcelosia minhoensis LEGE 07310</name>
    <dbReference type="NCBI Taxonomy" id="915328"/>
    <lineage>
        <taxon>Bacteria</taxon>
        <taxon>Bacillati</taxon>
        <taxon>Cyanobacteriota</taxon>
        <taxon>Cyanophyceae</taxon>
        <taxon>Nodosilineales</taxon>
        <taxon>Cymatolegaceae</taxon>
        <taxon>Vasconcelosia</taxon>
        <taxon>Vasconcelosia minhoensis</taxon>
    </lineage>
</organism>
<dbReference type="PANTHER" id="PTHR30537">
    <property type="entry name" value="HTH-TYPE TRANSCRIPTIONAL REGULATOR"/>
    <property type="match status" value="1"/>
</dbReference>
<dbReference type="CDD" id="cd08422">
    <property type="entry name" value="PBP2_CrgA_like"/>
    <property type="match status" value="1"/>
</dbReference>
<dbReference type="Gene3D" id="3.40.190.290">
    <property type="match status" value="1"/>
</dbReference>
<feature type="domain" description="LysR substrate-binding" evidence="2">
    <location>
        <begin position="23"/>
        <end position="201"/>
    </location>
</feature>
<reference evidence="3" key="1">
    <citation type="submission" date="2020-10" db="EMBL/GenBank/DDBJ databases">
        <authorList>
            <person name="Castelo-Branco R."/>
            <person name="Eusebio N."/>
            <person name="Adriana R."/>
            <person name="Vieira A."/>
            <person name="Brugerolle De Fraissinette N."/>
            <person name="Rezende De Castro R."/>
            <person name="Schneider M.P."/>
            <person name="Vasconcelos V."/>
            <person name="Leao P.N."/>
        </authorList>
    </citation>
    <scope>NUCLEOTIDE SEQUENCE</scope>
    <source>
        <strain evidence="3">LEGE 07310</strain>
    </source>
</reference>
<dbReference type="InterPro" id="IPR005119">
    <property type="entry name" value="LysR_subst-bd"/>
</dbReference>